<dbReference type="SUPFAM" id="SSF81891">
    <property type="entry name" value="Poly A polymerase C-terminal region-like"/>
    <property type="match status" value="1"/>
</dbReference>
<evidence type="ECO:0000313" key="4">
    <source>
        <dbReference type="Proteomes" id="UP001189624"/>
    </source>
</evidence>
<feature type="compositionally biased region" description="Polar residues" evidence="1">
    <location>
        <begin position="520"/>
        <end position="535"/>
    </location>
</feature>
<dbReference type="Gramene" id="rna-AYBTSS11_LOCUS4827">
    <property type="protein sequence ID" value="CAJ1930642.1"/>
    <property type="gene ID" value="gene-AYBTSS11_LOCUS4827"/>
</dbReference>
<sequence length="535" mass="60321">MADLRTLKLETVIPAQLSFKEDPGRILRGFRIAARLGLSLSREIESAIWTYSSLVRTLDKNKLMIELNYMLSYGAAEPSLRLLWKFKLLEFLLPVHAAYLDEQAIEEDVQASNMLMKLFFHLDNLVACDRPCDCTLWIGLLAFHMALVKDPQDAVVVWAFASVLYHGEWKEGVKFAKEHARTRVNFIPEIRKSNIYRSDEEIAIAVTKLASLVMHAIPALIEDNSLRQFMSMSRYPSFPQSGMAPNQLSLCGFQVFVVSRKAGRLAHAIFKMVASNGEFYKSERRKNSKINYHMLGKGQLSETRFVLGKIVLETMSSGIVENGEHSEAGQCHLKTEGSEEIGPSHHPDLVNQQVASMKDEGQLLSNSECGQGKNKKRKLVESRGNAKKKMSSGNHELSEKFEYKENKKEQQKLVKLSQKVDLSMTKNSAKTKNYNIKQLINDRKKITSANKCSLDQAMHMKRDEHITCSASQSALSDNHQVIANNLNVDAETTNESDLKKKKMRLSLVEIFQVKGGLKPQKTQAKSPLPVSSSDE</sequence>
<dbReference type="PANTHER" id="PTHR43051">
    <property type="entry name" value="POLYNUCLEOTIDE ADENYLYLTRANSFERASE FAMILY PROTEIN"/>
    <property type="match status" value="1"/>
</dbReference>
<name>A0AA86S1E5_9FABA</name>
<dbReference type="Pfam" id="PF12627">
    <property type="entry name" value="PolyA_pol_RNAbd"/>
    <property type="match status" value="1"/>
</dbReference>
<dbReference type="AlphaFoldDB" id="A0AA86S1E5"/>
<accession>A0AA86S1E5</accession>
<gene>
    <name evidence="3" type="ORF">AYBTSS11_LOCUS4827</name>
</gene>
<feature type="region of interest" description="Disordered" evidence="1">
    <location>
        <begin position="516"/>
        <end position="535"/>
    </location>
</feature>
<evidence type="ECO:0000256" key="1">
    <source>
        <dbReference type="SAM" id="MobiDB-lite"/>
    </source>
</evidence>
<evidence type="ECO:0000313" key="3">
    <source>
        <dbReference type="EMBL" id="CAJ1930642.1"/>
    </source>
</evidence>
<organism evidence="3 4">
    <name type="scientific">Sphenostylis stenocarpa</name>
    <dbReference type="NCBI Taxonomy" id="92480"/>
    <lineage>
        <taxon>Eukaryota</taxon>
        <taxon>Viridiplantae</taxon>
        <taxon>Streptophyta</taxon>
        <taxon>Embryophyta</taxon>
        <taxon>Tracheophyta</taxon>
        <taxon>Spermatophyta</taxon>
        <taxon>Magnoliopsida</taxon>
        <taxon>eudicotyledons</taxon>
        <taxon>Gunneridae</taxon>
        <taxon>Pentapetalae</taxon>
        <taxon>rosids</taxon>
        <taxon>fabids</taxon>
        <taxon>Fabales</taxon>
        <taxon>Fabaceae</taxon>
        <taxon>Papilionoideae</taxon>
        <taxon>50 kb inversion clade</taxon>
        <taxon>NPAAA clade</taxon>
        <taxon>indigoferoid/millettioid clade</taxon>
        <taxon>Phaseoleae</taxon>
        <taxon>Sphenostylis</taxon>
    </lineage>
</organism>
<dbReference type="PANTHER" id="PTHR43051:SF1">
    <property type="entry name" value="POLYNUCLEOTIDE ADENYLYLTRANSFERASE FAMILY PROTEIN"/>
    <property type="match status" value="1"/>
</dbReference>
<dbReference type="EMBL" id="OY731399">
    <property type="protein sequence ID" value="CAJ1930642.1"/>
    <property type="molecule type" value="Genomic_DNA"/>
</dbReference>
<keyword evidence="4" id="KW-1185">Reference proteome</keyword>
<dbReference type="InterPro" id="IPR052191">
    <property type="entry name" value="tRNA_ntf/polyA_polymerase_I"/>
</dbReference>
<evidence type="ECO:0000259" key="2">
    <source>
        <dbReference type="Pfam" id="PF12627"/>
    </source>
</evidence>
<dbReference type="InterPro" id="IPR032828">
    <property type="entry name" value="PolyA_RNA-bd"/>
</dbReference>
<reference evidence="3" key="1">
    <citation type="submission" date="2023-10" db="EMBL/GenBank/DDBJ databases">
        <authorList>
            <person name="Domelevo Entfellner J.-B."/>
        </authorList>
    </citation>
    <scope>NUCLEOTIDE SEQUENCE</scope>
</reference>
<feature type="region of interest" description="Disordered" evidence="1">
    <location>
        <begin position="364"/>
        <end position="396"/>
    </location>
</feature>
<feature type="domain" description="tRNA nucleotidyltransferase/poly(A) polymerase RNA and SrmB- binding" evidence="2">
    <location>
        <begin position="37"/>
        <end position="99"/>
    </location>
</feature>
<dbReference type="Proteomes" id="UP001189624">
    <property type="component" value="Chromosome 2"/>
</dbReference>
<protein>
    <recommendedName>
        <fullName evidence="2">tRNA nucleotidyltransferase/poly(A) polymerase RNA and SrmB- binding domain-containing protein</fullName>
    </recommendedName>
</protein>
<proteinExistence type="predicted"/>
<dbReference type="Gene3D" id="1.10.3090.10">
    <property type="entry name" value="cca-adding enzyme, domain 2"/>
    <property type="match status" value="1"/>
</dbReference>